<dbReference type="Proteomes" id="UP000100290">
    <property type="component" value="Segment"/>
</dbReference>
<evidence type="ECO:0000256" key="6">
    <source>
        <dbReference type="PROSITE-ProRule" id="PRU10141"/>
    </source>
</evidence>
<dbReference type="InterPro" id="IPR000719">
    <property type="entry name" value="Prot_kinase_dom"/>
</dbReference>
<evidence type="ECO:0000256" key="2">
    <source>
        <dbReference type="ARBA" id="ARBA00022679"/>
    </source>
</evidence>
<dbReference type="Gene3D" id="3.30.200.20">
    <property type="entry name" value="Phosphorylase Kinase, domain 1"/>
    <property type="match status" value="1"/>
</dbReference>
<sequence>MADTILDLEETYSDIVSESDFSDEDMMYEPRCASAILPPSRISDEEYLFGTERSIVHPAEVLEKYSFGKVLGRGGSACVYSCINLTAGVERAMKVIPTDKVKSSKVVDIELLIATNVRHPCVIESFTHMSYPNLSYLEMELLDCDLYSFIQLRGPCIPPHEVATIMFNVLEGVHYLHDNNIIHQDIKVENIFLSGIHKVKLGDFGLSVRVNDITELKPYGRCGTDSMRPPELLLNAPYAWPCDIWCCGMVLYELLTGNALFWKETPILDQMLETLEVNQYDLPSIIEFPQFKEVLDRVPNTRDYSIIYPEIEILSIPESAKKMICRMVRFNQLKRPSARKCQSYPFMEYRVIGSSEIKGSGVH</sequence>
<name>A0A0K1R161_9ALPH</name>
<feature type="binding site" evidence="6">
    <location>
        <position position="94"/>
    </location>
    <ligand>
        <name>ATP</name>
        <dbReference type="ChEBI" id="CHEBI:30616"/>
    </ligand>
</feature>
<keyword evidence="1 8" id="KW-0723">Serine/threonine-protein kinase</keyword>
<dbReference type="SMART" id="SM00220">
    <property type="entry name" value="S_TKc"/>
    <property type="match status" value="1"/>
</dbReference>
<evidence type="ECO:0000256" key="1">
    <source>
        <dbReference type="ARBA" id="ARBA00022527"/>
    </source>
</evidence>
<dbReference type="GO" id="GO:0005524">
    <property type="term" value="F:ATP binding"/>
    <property type="evidence" value="ECO:0007669"/>
    <property type="project" value="UniProtKB-UniRule"/>
</dbReference>
<proteinExistence type="predicted"/>
<evidence type="ECO:0000256" key="4">
    <source>
        <dbReference type="ARBA" id="ARBA00022777"/>
    </source>
</evidence>
<dbReference type="PANTHER" id="PTHR24345:SF91">
    <property type="entry name" value="SERINE_THREONINE-PROTEIN KINASE PLK4"/>
    <property type="match status" value="1"/>
</dbReference>
<evidence type="ECO:0000256" key="3">
    <source>
        <dbReference type="ARBA" id="ARBA00022741"/>
    </source>
</evidence>
<dbReference type="EMBL" id="KT008627">
    <property type="protein sequence ID" value="AKV40655.1"/>
    <property type="molecule type" value="Genomic_DNA"/>
</dbReference>
<keyword evidence="3 6" id="KW-0547">Nucleotide-binding</keyword>
<keyword evidence="5 6" id="KW-0067">ATP-binding</keyword>
<dbReference type="InterPro" id="IPR017441">
    <property type="entry name" value="Protein_kinase_ATP_BS"/>
</dbReference>
<gene>
    <name evidence="8" type="primary">ORF8</name>
</gene>
<reference evidence="8 9" key="1">
    <citation type="journal article" date="2015" name="PLoS ONE">
        <title>A Genomic Approach to Unravel Host-Pathogen Interaction in Chelonians: The Example of Testudinid Herpesvirus 3.</title>
        <authorList>
            <person name="Origgi F.C."/>
            <person name="Tecilla M."/>
            <person name="Pilo P."/>
            <person name="Aloisio F."/>
            <person name="Otten P."/>
            <person name="Aguilar-Bultet L."/>
            <person name="Sattler U."/>
            <person name="Roccabianca P."/>
            <person name="Romero C.H."/>
            <person name="Bloom D.C."/>
            <person name="Jacobson E.R."/>
        </authorList>
    </citation>
    <scope>NUCLEOTIDE SEQUENCE [LARGE SCALE GENOMIC DNA]</scope>
    <source>
        <strain evidence="8">US1976/98</strain>
    </source>
</reference>
<dbReference type="InterPro" id="IPR011009">
    <property type="entry name" value="Kinase-like_dom_sf"/>
</dbReference>
<feature type="domain" description="Protein kinase" evidence="7">
    <location>
        <begin position="65"/>
        <end position="347"/>
    </location>
</feature>
<evidence type="ECO:0000313" key="8">
    <source>
        <dbReference type="EMBL" id="AKV40655.1"/>
    </source>
</evidence>
<dbReference type="PROSITE" id="PS50011">
    <property type="entry name" value="PROTEIN_KINASE_DOM"/>
    <property type="match status" value="1"/>
</dbReference>
<dbReference type="PANTHER" id="PTHR24345">
    <property type="entry name" value="SERINE/THREONINE-PROTEIN KINASE PLK"/>
    <property type="match status" value="1"/>
</dbReference>
<evidence type="ECO:0000313" key="9">
    <source>
        <dbReference type="Proteomes" id="UP000100290"/>
    </source>
</evidence>
<dbReference type="GO" id="GO:0004674">
    <property type="term" value="F:protein serine/threonine kinase activity"/>
    <property type="evidence" value="ECO:0007669"/>
    <property type="project" value="UniProtKB-KW"/>
</dbReference>
<dbReference type="PROSITE" id="PS00108">
    <property type="entry name" value="PROTEIN_KINASE_ST"/>
    <property type="match status" value="1"/>
</dbReference>
<protein>
    <submittedName>
        <fullName evidence="8">Serine/threonine protein kinase US3a</fullName>
    </submittedName>
</protein>
<keyword evidence="4 8" id="KW-0418">Kinase</keyword>
<evidence type="ECO:0000256" key="5">
    <source>
        <dbReference type="ARBA" id="ARBA00022840"/>
    </source>
</evidence>
<dbReference type="SUPFAM" id="SSF56112">
    <property type="entry name" value="Protein kinase-like (PK-like)"/>
    <property type="match status" value="1"/>
</dbReference>
<dbReference type="Pfam" id="PF00069">
    <property type="entry name" value="Pkinase"/>
    <property type="match status" value="1"/>
</dbReference>
<accession>A0A0K1R161</accession>
<organism evidence="8 9">
    <name type="scientific">Testudinid alphaherpesvirus 3</name>
    <dbReference type="NCBI Taxonomy" id="2560801"/>
    <lineage>
        <taxon>Viruses</taxon>
        <taxon>Duplodnaviria</taxon>
        <taxon>Heunggongvirae</taxon>
        <taxon>Peploviricota</taxon>
        <taxon>Herviviricetes</taxon>
        <taxon>Herpesvirales</taxon>
        <taxon>Orthoherpesviridae</taxon>
        <taxon>Alphaherpesvirinae</taxon>
        <taxon>Scutavirus</taxon>
        <taxon>Scutavirus testudinidalpha3</taxon>
    </lineage>
</organism>
<evidence type="ECO:0000259" key="7">
    <source>
        <dbReference type="PROSITE" id="PS50011"/>
    </source>
</evidence>
<keyword evidence="2" id="KW-0808">Transferase</keyword>
<dbReference type="InterPro" id="IPR008271">
    <property type="entry name" value="Ser/Thr_kinase_AS"/>
</dbReference>
<dbReference type="PROSITE" id="PS00107">
    <property type="entry name" value="PROTEIN_KINASE_ATP"/>
    <property type="match status" value="1"/>
</dbReference>
<dbReference type="Gene3D" id="1.10.510.10">
    <property type="entry name" value="Transferase(Phosphotransferase) domain 1"/>
    <property type="match status" value="1"/>
</dbReference>